<dbReference type="AlphaFoldDB" id="A0A504JB17"/>
<dbReference type="InterPro" id="IPR021239">
    <property type="entry name" value="DUF2625"/>
</dbReference>
<comment type="caution">
    <text evidence="1">The sequence shown here is derived from an EMBL/GenBank/DDBJ whole genome shotgun (WGS) entry which is preliminary data.</text>
</comment>
<gene>
    <name evidence="1" type="ORF">FHK87_17550</name>
</gene>
<evidence type="ECO:0000313" key="2">
    <source>
        <dbReference type="Proteomes" id="UP000315540"/>
    </source>
</evidence>
<name>A0A504JB17_9FLAO</name>
<reference evidence="1 2" key="1">
    <citation type="submission" date="2019-06" db="EMBL/GenBank/DDBJ databases">
        <authorList>
            <person name="Meng X."/>
        </authorList>
    </citation>
    <scope>NUCLEOTIDE SEQUENCE [LARGE SCALE GENOMIC DNA]</scope>
    <source>
        <strain evidence="1 2">M625</strain>
    </source>
</reference>
<keyword evidence="2" id="KW-1185">Reference proteome</keyword>
<dbReference type="Pfam" id="PF10946">
    <property type="entry name" value="DUF2625"/>
    <property type="match status" value="1"/>
</dbReference>
<protein>
    <submittedName>
        <fullName evidence="1">DUF2625 domain-containing protein</fullName>
    </submittedName>
</protein>
<dbReference type="RefSeq" id="WP_140595067.1">
    <property type="nucleotide sequence ID" value="NZ_VFWZ01000005.1"/>
</dbReference>
<dbReference type="OrthoDB" id="1550811at2"/>
<dbReference type="Proteomes" id="UP000315540">
    <property type="component" value="Unassembled WGS sequence"/>
</dbReference>
<sequence length="220" mass="25441">MKQLNELINHDEPGWELVSEWIKEAINKIQVLPKDKKSAELTLYNSQVTTRSPMGAIIYETGGILVDNGWIRILGSGHTKLNRSITDWNKGKSITEFGQQAPYFLVADDIIGGFFAVNGGAFGKDLGKMYYFAPDSLEWEAMDIGYSDFINWTCIGNLEQFYQGFRWKNWREEVKQIDGTRGIAFYPFLWTQYNDINDLSRKSISIEEIWNVQIDFRKQL</sequence>
<proteinExistence type="predicted"/>
<evidence type="ECO:0000313" key="1">
    <source>
        <dbReference type="EMBL" id="TPN84733.1"/>
    </source>
</evidence>
<dbReference type="NCBIfam" id="NF008498">
    <property type="entry name" value="PRK11408.1-5"/>
    <property type="match status" value="1"/>
</dbReference>
<organism evidence="1 2">
    <name type="scientific">Aquimarina algicola</name>
    <dbReference type="NCBI Taxonomy" id="2589995"/>
    <lineage>
        <taxon>Bacteria</taxon>
        <taxon>Pseudomonadati</taxon>
        <taxon>Bacteroidota</taxon>
        <taxon>Flavobacteriia</taxon>
        <taxon>Flavobacteriales</taxon>
        <taxon>Flavobacteriaceae</taxon>
        <taxon>Aquimarina</taxon>
    </lineage>
</organism>
<dbReference type="EMBL" id="VFWZ01000005">
    <property type="protein sequence ID" value="TPN84733.1"/>
    <property type="molecule type" value="Genomic_DNA"/>
</dbReference>
<accession>A0A504JB17</accession>